<accession>A0AAX4PMV3</accession>
<dbReference type="EMBL" id="CP151517">
    <property type="protein sequence ID" value="WZN66995.1"/>
    <property type="molecule type" value="Genomic_DNA"/>
</dbReference>
<feature type="region of interest" description="Disordered" evidence="1">
    <location>
        <begin position="325"/>
        <end position="363"/>
    </location>
</feature>
<proteinExistence type="predicted"/>
<evidence type="ECO:0000259" key="2">
    <source>
        <dbReference type="Pfam" id="PF07808"/>
    </source>
</evidence>
<evidence type="ECO:0000313" key="4">
    <source>
        <dbReference type="Proteomes" id="UP001472866"/>
    </source>
</evidence>
<evidence type="ECO:0000256" key="1">
    <source>
        <dbReference type="SAM" id="MobiDB-lite"/>
    </source>
</evidence>
<dbReference type="InterPro" id="IPR012916">
    <property type="entry name" value="RED_N"/>
</dbReference>
<feature type="compositionally biased region" description="Polar residues" evidence="1">
    <location>
        <begin position="106"/>
        <end position="117"/>
    </location>
</feature>
<feature type="compositionally biased region" description="Basic and acidic residues" evidence="1">
    <location>
        <begin position="275"/>
        <end position="290"/>
    </location>
</feature>
<gene>
    <name evidence="3" type="ORF">HKI87_17g85670</name>
</gene>
<name>A0AAX4PMV3_9CHLO</name>
<dbReference type="Pfam" id="PF07808">
    <property type="entry name" value="RED_N"/>
    <property type="match status" value="1"/>
</dbReference>
<sequence length="363" mass="39165">MGYVQEVAEGLRSVLNLHCSSAPPSDNNNNNATCDPSPVSARFLPGRTCYVYDLNEDFGLGVPTTVSRSKTEYEQQKYKYLRQSATEDAAILERIAGVLAYVASGRQKTTSTGTSTRPRQRRKQRAAGEALPGAPGTAEGVGEGDDDGDIFSDAGTDLGDTDEDEGGGGVAEGPSLPAKVDDGRPAGYFGVEGGANGVADGGVEQAEKAEKYTYRDLEDDEDRELRDFRRRKHGAGLGEGGRWHEIMEGDGEDAYGDLYPGLDGGNFDGSDDEDGAKLRKEAEEGEEAGKSKKRAKQQKDGKLNSEYGKMKMLFKEKGFGNESAFAEASGADQEEETKKKGKKKKKATDADPTFMPRQKRLRL</sequence>
<organism evidence="3 4">
    <name type="scientific">Chloropicon roscoffensis</name>
    <dbReference type="NCBI Taxonomy" id="1461544"/>
    <lineage>
        <taxon>Eukaryota</taxon>
        <taxon>Viridiplantae</taxon>
        <taxon>Chlorophyta</taxon>
        <taxon>Chloropicophyceae</taxon>
        <taxon>Chloropicales</taxon>
        <taxon>Chloropicaceae</taxon>
        <taxon>Chloropicon</taxon>
    </lineage>
</organism>
<feature type="region of interest" description="Disordered" evidence="1">
    <location>
        <begin position="106"/>
        <end position="206"/>
    </location>
</feature>
<feature type="compositionally biased region" description="Gly residues" evidence="1">
    <location>
        <begin position="190"/>
        <end position="200"/>
    </location>
</feature>
<dbReference type="AlphaFoldDB" id="A0AAX4PMV3"/>
<reference evidence="3 4" key="1">
    <citation type="submission" date="2024-03" db="EMBL/GenBank/DDBJ databases">
        <title>Complete genome sequence of the green alga Chloropicon roscoffensis RCC1871.</title>
        <authorList>
            <person name="Lemieux C."/>
            <person name="Pombert J.-F."/>
            <person name="Otis C."/>
            <person name="Turmel M."/>
        </authorList>
    </citation>
    <scope>NUCLEOTIDE SEQUENCE [LARGE SCALE GENOMIC DNA]</scope>
    <source>
        <strain evidence="3 4">RCC1871</strain>
    </source>
</reference>
<dbReference type="Proteomes" id="UP001472866">
    <property type="component" value="Chromosome 17"/>
</dbReference>
<protein>
    <submittedName>
        <fullName evidence="3">RED_N domain-containing protein</fullName>
    </submittedName>
</protein>
<feature type="region of interest" description="Disordered" evidence="1">
    <location>
        <begin position="253"/>
        <end position="307"/>
    </location>
</feature>
<evidence type="ECO:0000313" key="3">
    <source>
        <dbReference type="EMBL" id="WZN66995.1"/>
    </source>
</evidence>
<keyword evidence="4" id="KW-1185">Reference proteome</keyword>
<feature type="domain" description="RED-like N-terminal" evidence="2">
    <location>
        <begin position="42"/>
        <end position="108"/>
    </location>
</feature>